<dbReference type="PANTHER" id="PTHR31150">
    <property type="entry name" value="EXPRESSED PROTEIN"/>
    <property type="match status" value="1"/>
</dbReference>
<feature type="compositionally biased region" description="Polar residues" evidence="2">
    <location>
        <begin position="418"/>
        <end position="460"/>
    </location>
</feature>
<reference evidence="4 5" key="1">
    <citation type="submission" date="2024-01" db="EMBL/GenBank/DDBJ databases">
        <title>The genomes of 5 underutilized Papilionoideae crops provide insights into root nodulation and disease resistanc.</title>
        <authorList>
            <person name="Yuan L."/>
        </authorList>
    </citation>
    <scope>NUCLEOTIDE SEQUENCE [LARGE SCALE GENOMIC DNA]</scope>
    <source>
        <strain evidence="4">ZHUSHIDOU_FW_LH</strain>
        <tissue evidence="4">Leaf</tissue>
    </source>
</reference>
<keyword evidence="1" id="KW-0479">Metal-binding</keyword>
<name>A0AAN9EQV7_CROPI</name>
<dbReference type="GO" id="GO:0008270">
    <property type="term" value="F:zinc ion binding"/>
    <property type="evidence" value="ECO:0007669"/>
    <property type="project" value="UniProtKB-KW"/>
</dbReference>
<evidence type="ECO:0000313" key="4">
    <source>
        <dbReference type="EMBL" id="KAK7262019.1"/>
    </source>
</evidence>
<sequence>MTPASASMTKRSEELGFNSMICDSGNNDGVASSSRHNDATIPLPLIPVSIFPPYDMNETSQCYSNKPVGQNPMINSSQFESARNFLMDHQGEERKHLPSRSDSGFQYQHARPDNLTTPTHVMNAAFYLNSNENPHIEAKCVTPSDSLAGRSLMVNHTGPAINGSIGQPQPQPLPAEFGLHIPNSGFPCSQGYIGRPYQYARPDNLMVLNDTSNASFNLNSFGNPPSGAEYVVNANFGVHMINANQGGVEPMLAAGNVDERFMTVGVGSNMDSGSNIPRINVTGNFTGFRNNGEVINDLVHTGNREALFDSRSSLHLGPSDALQRPATSDRNYSLRPVNRGLGLGGADIGRRIGLERCETLSSVPFVGSQILPSDNRQSMINRQQVPSSIGMVTDQSLFGNFSSQSLAVHPLGMAIGSTRGQGSSNLGMQMGQGNSGSREYGMSSSKRGANSQLPLSSVHQGQRRRTHHPLIQPSIPNTSTTTPQPIPPFITIPPPIFPTTPIPTPPFLPPRPKRIPNQQLSFDQQRRLRAQIMPSTTNIYPHHIKYKDETTTPEAIGHKCFLCKRDLSYTPEGPIVQPLALPAAAVLPCGHTFHEQCLERITPHHNSADPPCIPCALGDDY</sequence>
<keyword evidence="1" id="KW-0863">Zinc-finger</keyword>
<keyword evidence="5" id="KW-1185">Reference proteome</keyword>
<dbReference type="SUPFAM" id="SSF57850">
    <property type="entry name" value="RING/U-box"/>
    <property type="match status" value="1"/>
</dbReference>
<dbReference type="InterPro" id="IPR001841">
    <property type="entry name" value="Znf_RING"/>
</dbReference>
<dbReference type="AlphaFoldDB" id="A0AAN9EQV7"/>
<feature type="region of interest" description="Disordered" evidence="2">
    <location>
        <begin position="418"/>
        <end position="485"/>
    </location>
</feature>
<dbReference type="PROSITE" id="PS50089">
    <property type="entry name" value="ZF_RING_2"/>
    <property type="match status" value="1"/>
</dbReference>
<feature type="compositionally biased region" description="Low complexity" evidence="2">
    <location>
        <begin position="471"/>
        <end position="483"/>
    </location>
</feature>
<proteinExistence type="predicted"/>
<dbReference type="EMBL" id="JAYWIO010000005">
    <property type="protein sequence ID" value="KAK7262019.1"/>
    <property type="molecule type" value="Genomic_DNA"/>
</dbReference>
<comment type="caution">
    <text evidence="4">The sequence shown here is derived from an EMBL/GenBank/DDBJ whole genome shotgun (WGS) entry which is preliminary data.</text>
</comment>
<evidence type="ECO:0000256" key="1">
    <source>
        <dbReference type="PROSITE-ProRule" id="PRU00175"/>
    </source>
</evidence>
<feature type="domain" description="RING-type" evidence="3">
    <location>
        <begin position="560"/>
        <end position="615"/>
    </location>
</feature>
<evidence type="ECO:0000259" key="3">
    <source>
        <dbReference type="PROSITE" id="PS50089"/>
    </source>
</evidence>
<keyword evidence="1" id="KW-0862">Zinc</keyword>
<accession>A0AAN9EQV7</accession>
<evidence type="ECO:0000313" key="5">
    <source>
        <dbReference type="Proteomes" id="UP001372338"/>
    </source>
</evidence>
<protein>
    <recommendedName>
        <fullName evidence="3">RING-type domain-containing protein</fullName>
    </recommendedName>
</protein>
<evidence type="ECO:0000256" key="2">
    <source>
        <dbReference type="SAM" id="MobiDB-lite"/>
    </source>
</evidence>
<dbReference type="Proteomes" id="UP001372338">
    <property type="component" value="Unassembled WGS sequence"/>
</dbReference>
<gene>
    <name evidence="4" type="ORF">RIF29_28347</name>
</gene>
<dbReference type="PANTHER" id="PTHR31150:SF19">
    <property type="entry name" value="RING-TYPE DOMAIN-CONTAINING PROTEIN"/>
    <property type="match status" value="1"/>
</dbReference>
<organism evidence="4 5">
    <name type="scientific">Crotalaria pallida</name>
    <name type="common">Smooth rattlebox</name>
    <name type="synonym">Crotalaria striata</name>
    <dbReference type="NCBI Taxonomy" id="3830"/>
    <lineage>
        <taxon>Eukaryota</taxon>
        <taxon>Viridiplantae</taxon>
        <taxon>Streptophyta</taxon>
        <taxon>Embryophyta</taxon>
        <taxon>Tracheophyta</taxon>
        <taxon>Spermatophyta</taxon>
        <taxon>Magnoliopsida</taxon>
        <taxon>eudicotyledons</taxon>
        <taxon>Gunneridae</taxon>
        <taxon>Pentapetalae</taxon>
        <taxon>rosids</taxon>
        <taxon>fabids</taxon>
        <taxon>Fabales</taxon>
        <taxon>Fabaceae</taxon>
        <taxon>Papilionoideae</taxon>
        <taxon>50 kb inversion clade</taxon>
        <taxon>genistoids sensu lato</taxon>
        <taxon>core genistoids</taxon>
        <taxon>Crotalarieae</taxon>
        <taxon>Crotalaria</taxon>
    </lineage>
</organism>